<keyword evidence="2" id="KW-1185">Reference proteome</keyword>
<reference evidence="1 2" key="1">
    <citation type="submission" date="2016-09" db="EMBL/GenBank/DDBJ databases">
        <title>The draft genome of Dichanthelium oligosanthes: A C3 panicoid grass species.</title>
        <authorList>
            <person name="Studer A.J."/>
            <person name="Schnable J.C."/>
            <person name="Brutnell T.P."/>
        </authorList>
    </citation>
    <scope>NUCLEOTIDE SEQUENCE [LARGE SCALE GENOMIC DNA]</scope>
    <source>
        <strain evidence="2">cv. Kellogg 1175</strain>
        <tissue evidence="1">Leaf</tissue>
    </source>
</reference>
<name>A0A1E5V458_9POAL</name>
<comment type="caution">
    <text evidence="1">The sequence shown here is derived from an EMBL/GenBank/DDBJ whole genome shotgun (WGS) entry which is preliminary data.</text>
</comment>
<evidence type="ECO:0008006" key="3">
    <source>
        <dbReference type="Google" id="ProtNLM"/>
    </source>
</evidence>
<evidence type="ECO:0000313" key="2">
    <source>
        <dbReference type="Proteomes" id="UP000095767"/>
    </source>
</evidence>
<sequence>MLDNVREREPCSPALATLLDELRQLAYNADDMLDELDYFRIQDALDGTYHAADLHTGGCIHGLVRDACYTAKAVGKRLSCCPFPCVHDDAQSGTTEKEPPKLKYDRVEISKKMKDIIDKLEPLCAKVSTILDIELLASNHTTTQHNAMARPKSTPYIIEPTLYGRETQKNTVVELIIHGEYSENKLTVLPIAGPGGI</sequence>
<accession>A0A1E5V458</accession>
<dbReference type="EMBL" id="LWDX02052084">
    <property type="protein sequence ID" value="OEL19943.1"/>
    <property type="molecule type" value="Genomic_DNA"/>
</dbReference>
<evidence type="ECO:0000313" key="1">
    <source>
        <dbReference type="EMBL" id="OEL19943.1"/>
    </source>
</evidence>
<organism evidence="1 2">
    <name type="scientific">Dichanthelium oligosanthes</name>
    <dbReference type="NCBI Taxonomy" id="888268"/>
    <lineage>
        <taxon>Eukaryota</taxon>
        <taxon>Viridiplantae</taxon>
        <taxon>Streptophyta</taxon>
        <taxon>Embryophyta</taxon>
        <taxon>Tracheophyta</taxon>
        <taxon>Spermatophyta</taxon>
        <taxon>Magnoliopsida</taxon>
        <taxon>Liliopsida</taxon>
        <taxon>Poales</taxon>
        <taxon>Poaceae</taxon>
        <taxon>PACMAD clade</taxon>
        <taxon>Panicoideae</taxon>
        <taxon>Panicodae</taxon>
        <taxon>Paniceae</taxon>
        <taxon>Dichantheliinae</taxon>
        <taxon>Dichanthelium</taxon>
    </lineage>
</organism>
<dbReference type="AlphaFoldDB" id="A0A1E5V458"/>
<gene>
    <name evidence="1" type="ORF">BAE44_0019037</name>
</gene>
<protein>
    <recommendedName>
        <fullName evidence="3">Rx N-terminal domain-containing protein</fullName>
    </recommendedName>
</protein>
<proteinExistence type="predicted"/>
<dbReference type="Proteomes" id="UP000095767">
    <property type="component" value="Unassembled WGS sequence"/>
</dbReference>
<dbReference type="OrthoDB" id="693720at2759"/>